<comment type="caution">
    <text evidence="4">The sequence shown here is derived from an EMBL/GenBank/DDBJ whole genome shotgun (WGS) entry which is preliminary data.</text>
</comment>
<keyword evidence="2" id="KW-0539">Nucleus</keyword>
<keyword evidence="5" id="KW-1185">Reference proteome</keyword>
<dbReference type="GO" id="GO:0046872">
    <property type="term" value="F:metal ion binding"/>
    <property type="evidence" value="ECO:0007669"/>
    <property type="project" value="UniProtKB-KW"/>
</dbReference>
<keyword evidence="2" id="KW-0547">Nucleotide-binding</keyword>
<organism evidence="4 5">
    <name type="scientific">Meganyctiphanes norvegica</name>
    <name type="common">Northern krill</name>
    <name type="synonym">Thysanopoda norvegica</name>
    <dbReference type="NCBI Taxonomy" id="48144"/>
    <lineage>
        <taxon>Eukaryota</taxon>
        <taxon>Metazoa</taxon>
        <taxon>Ecdysozoa</taxon>
        <taxon>Arthropoda</taxon>
        <taxon>Crustacea</taxon>
        <taxon>Multicrustacea</taxon>
        <taxon>Malacostraca</taxon>
        <taxon>Eumalacostraca</taxon>
        <taxon>Eucarida</taxon>
        <taxon>Euphausiacea</taxon>
        <taxon>Euphausiidae</taxon>
        <taxon>Meganyctiphanes</taxon>
    </lineage>
</organism>
<dbReference type="Proteomes" id="UP001497623">
    <property type="component" value="Unassembled WGS sequence"/>
</dbReference>
<sequence>MLAEIKCESPIKVAHGAHMRVCGSYKALLGLHSMGSSTQDGITHTATDDLFPLGSFCNSSQCKLQGGGGGSISTCERRLHLVSNIYRNKKSCASKSIGIMCTVFFAKYGVKLKGLPTCPNIFSLLCSVAYSSDIIVFQAATLNYIEEATLNYFEEVKGTMNIALGPLKTYLLNTNATNFQDPKFYLLNTIDTDFHGPKCRISFSVDLPTPGIMGLLLSFSHYLWPIKLGFFSRLVHLRKNDIYESVNNLKWQMNGINERQYMNGDSTEGTDCNSEFRYVLCSNLDDMKLLYNAKLDCVDPEKYEGDLCDKGSFMKVNCCLEPTGSQMKKKFLRNKTGQAWIANHLGGVPRVVFGFRTYDFIVNTLKLFNTEDLPEMGKDYWTPNGCMNFLNTFLKYVKTIAHKHPGKVIEFEKEKHVGRIRWKVLEVQNMLPTWYTDNLFGEQQQTI</sequence>
<comment type="function">
    <text evidence="2">Decapping enzyme for NAD-capped RNAs: specifically hydrolyzes the nicotinamide adenine dinucleotide (NAD) cap from a subset of RNAs by removing the entire NAD moiety from the 5'-end of an NAD-capped RNA.</text>
</comment>
<name>A0AAV2RMT0_MEGNR</name>
<dbReference type="InterPro" id="IPR039039">
    <property type="entry name" value="RAI1-like_fam"/>
</dbReference>
<keyword evidence="2" id="KW-0479">Metal-binding</keyword>
<evidence type="ECO:0000259" key="3">
    <source>
        <dbReference type="Pfam" id="PF08652"/>
    </source>
</evidence>
<dbReference type="GO" id="GO:0000956">
    <property type="term" value="P:nuclear-transcribed mRNA catabolic process"/>
    <property type="evidence" value="ECO:0007669"/>
    <property type="project" value="TreeGrafter"/>
</dbReference>
<dbReference type="PANTHER" id="PTHR12395">
    <property type="entry name" value="DOM-3 RELATED"/>
    <property type="match status" value="1"/>
</dbReference>
<dbReference type="InterPro" id="IPR013961">
    <property type="entry name" value="RAI1"/>
</dbReference>
<feature type="non-terminal residue" evidence="4">
    <location>
        <position position="447"/>
    </location>
</feature>
<protein>
    <recommendedName>
        <fullName evidence="2">Decapping nuclease</fullName>
        <ecNumber evidence="2">3.6.1.-</ecNumber>
    </recommendedName>
</protein>
<dbReference type="GO" id="GO:0005829">
    <property type="term" value="C:cytosol"/>
    <property type="evidence" value="ECO:0007669"/>
    <property type="project" value="TreeGrafter"/>
</dbReference>
<evidence type="ECO:0000256" key="2">
    <source>
        <dbReference type="RuleBase" id="RU367113"/>
    </source>
</evidence>
<feature type="domain" description="RAI1-like" evidence="3">
    <location>
        <begin position="258"/>
        <end position="435"/>
    </location>
</feature>
<gene>
    <name evidence="4" type="ORF">MNOR_LOCUS25414</name>
</gene>
<keyword evidence="2" id="KW-0694">RNA-binding</keyword>
<evidence type="ECO:0000313" key="4">
    <source>
        <dbReference type="EMBL" id="CAL4126149.1"/>
    </source>
</evidence>
<comment type="subcellular location">
    <subcellularLocation>
        <location evidence="2">Nucleus</location>
    </subcellularLocation>
</comment>
<dbReference type="Pfam" id="PF08652">
    <property type="entry name" value="RAI1"/>
    <property type="match status" value="1"/>
</dbReference>
<dbReference type="EC" id="3.6.1.-" evidence="2"/>
<reference evidence="4 5" key="1">
    <citation type="submission" date="2024-05" db="EMBL/GenBank/DDBJ databases">
        <authorList>
            <person name="Wallberg A."/>
        </authorList>
    </citation>
    <scope>NUCLEOTIDE SEQUENCE [LARGE SCALE GENOMIC DNA]</scope>
</reference>
<dbReference type="GO" id="GO:0000166">
    <property type="term" value="F:nucleotide binding"/>
    <property type="evidence" value="ECO:0007669"/>
    <property type="project" value="UniProtKB-KW"/>
</dbReference>
<accession>A0AAV2RMT0</accession>
<keyword evidence="2" id="KW-0540">Nuclease</keyword>
<dbReference type="EMBL" id="CAXKWB010024228">
    <property type="protein sequence ID" value="CAL4126149.1"/>
    <property type="molecule type" value="Genomic_DNA"/>
</dbReference>
<dbReference type="PANTHER" id="PTHR12395:SF9">
    <property type="entry name" value="DECAPPING AND EXORIBONUCLEASE PROTEIN"/>
    <property type="match status" value="1"/>
</dbReference>
<keyword evidence="2" id="KW-0378">Hydrolase</keyword>
<dbReference type="GO" id="GO:0034353">
    <property type="term" value="F:mRNA 5'-diphosphatase activity"/>
    <property type="evidence" value="ECO:0007669"/>
    <property type="project" value="TreeGrafter"/>
</dbReference>
<evidence type="ECO:0000256" key="1">
    <source>
        <dbReference type="ARBA" id="ARBA00006562"/>
    </source>
</evidence>
<comment type="cofactor">
    <cofactor evidence="2">
        <name>a divalent metal cation</name>
        <dbReference type="ChEBI" id="CHEBI:60240"/>
    </cofactor>
</comment>
<comment type="similarity">
    <text evidence="1 2">Belongs to the DXO/Dom3Z family.</text>
</comment>
<dbReference type="GO" id="GO:0003723">
    <property type="term" value="F:RNA binding"/>
    <property type="evidence" value="ECO:0007669"/>
    <property type="project" value="UniProtKB-KW"/>
</dbReference>
<dbReference type="GO" id="GO:0005634">
    <property type="term" value="C:nucleus"/>
    <property type="evidence" value="ECO:0007669"/>
    <property type="project" value="UniProtKB-SubCell"/>
</dbReference>
<dbReference type="AlphaFoldDB" id="A0AAV2RMT0"/>
<dbReference type="GO" id="GO:0110155">
    <property type="term" value="P:NAD-cap decapping"/>
    <property type="evidence" value="ECO:0007669"/>
    <property type="project" value="TreeGrafter"/>
</dbReference>
<proteinExistence type="inferred from homology"/>
<dbReference type="GO" id="GO:0004518">
    <property type="term" value="F:nuclease activity"/>
    <property type="evidence" value="ECO:0007669"/>
    <property type="project" value="UniProtKB-KW"/>
</dbReference>
<evidence type="ECO:0000313" key="5">
    <source>
        <dbReference type="Proteomes" id="UP001497623"/>
    </source>
</evidence>